<dbReference type="PRINTS" id="PR00452">
    <property type="entry name" value="SH3DOMAIN"/>
</dbReference>
<evidence type="ECO:0000256" key="2">
    <source>
        <dbReference type="ARBA" id="ARBA00022443"/>
    </source>
</evidence>
<dbReference type="GO" id="GO:0042981">
    <property type="term" value="P:regulation of apoptotic process"/>
    <property type="evidence" value="ECO:0007669"/>
    <property type="project" value="InterPro"/>
</dbReference>
<feature type="repeat" description="ANK" evidence="7">
    <location>
        <begin position="658"/>
        <end position="690"/>
    </location>
</feature>
<evidence type="ECO:0000313" key="12">
    <source>
        <dbReference type="Proteomes" id="UP000824219"/>
    </source>
</evidence>
<feature type="region of interest" description="Disordered" evidence="9">
    <location>
        <begin position="41"/>
        <end position="191"/>
    </location>
</feature>
<evidence type="ECO:0000256" key="1">
    <source>
        <dbReference type="ARBA" id="ARBA00004123"/>
    </source>
</evidence>
<gene>
    <name evidence="11" type="ORF">KOW79_003152</name>
</gene>
<feature type="compositionally biased region" description="Basic residues" evidence="9">
    <location>
        <begin position="554"/>
        <end position="564"/>
    </location>
</feature>
<dbReference type="InterPro" id="IPR047163">
    <property type="entry name" value="ASPP1/2"/>
</dbReference>
<dbReference type="Pfam" id="PF12796">
    <property type="entry name" value="Ank_2"/>
    <property type="match status" value="1"/>
</dbReference>
<dbReference type="OrthoDB" id="10038642at2759"/>
<dbReference type="FunFam" id="1.25.40.20:FF:000008">
    <property type="entry name" value="Apoptosis-stimulating of p53 protein 2 isoform 1"/>
    <property type="match status" value="1"/>
</dbReference>
<name>A0A9D3P5T6_9TELE</name>
<evidence type="ECO:0000256" key="5">
    <source>
        <dbReference type="ARBA" id="ARBA00023043"/>
    </source>
</evidence>
<comment type="subcellular location">
    <subcellularLocation>
        <location evidence="1">Nucleus</location>
    </subcellularLocation>
</comment>
<organism evidence="11 12">
    <name type="scientific">Hemibagrus wyckioides</name>
    <dbReference type="NCBI Taxonomy" id="337641"/>
    <lineage>
        <taxon>Eukaryota</taxon>
        <taxon>Metazoa</taxon>
        <taxon>Chordata</taxon>
        <taxon>Craniata</taxon>
        <taxon>Vertebrata</taxon>
        <taxon>Euteleostomi</taxon>
        <taxon>Actinopterygii</taxon>
        <taxon>Neopterygii</taxon>
        <taxon>Teleostei</taxon>
        <taxon>Ostariophysi</taxon>
        <taxon>Siluriformes</taxon>
        <taxon>Bagridae</taxon>
        <taxon>Hemibagrus</taxon>
    </lineage>
</organism>
<feature type="compositionally biased region" description="Polar residues" evidence="9">
    <location>
        <begin position="105"/>
        <end position="133"/>
    </location>
</feature>
<accession>A0A9D3P5T6</accession>
<dbReference type="EMBL" id="JAHKSW010000004">
    <property type="protein sequence ID" value="KAG7333017.1"/>
    <property type="molecule type" value="Genomic_DNA"/>
</dbReference>
<feature type="compositionally biased region" description="Polar residues" evidence="9">
    <location>
        <begin position="140"/>
        <end position="155"/>
    </location>
</feature>
<dbReference type="PANTHER" id="PTHR24131:SF17">
    <property type="entry name" value="RELA-ASSOCIATED INHIBITOR ISOFORM X1"/>
    <property type="match status" value="1"/>
</dbReference>
<keyword evidence="5 7" id="KW-0040">ANK repeat</keyword>
<evidence type="ECO:0000313" key="11">
    <source>
        <dbReference type="EMBL" id="KAG7333017.1"/>
    </source>
</evidence>
<feature type="compositionally biased region" description="Polar residues" evidence="9">
    <location>
        <begin position="250"/>
        <end position="263"/>
    </location>
</feature>
<feature type="compositionally biased region" description="Low complexity" evidence="9">
    <location>
        <begin position="568"/>
        <end position="577"/>
    </location>
</feature>
<evidence type="ECO:0000256" key="8">
    <source>
        <dbReference type="PROSITE-ProRule" id="PRU00192"/>
    </source>
</evidence>
<evidence type="ECO:0000256" key="3">
    <source>
        <dbReference type="ARBA" id="ARBA00022703"/>
    </source>
</evidence>
<dbReference type="Pfam" id="PF00018">
    <property type="entry name" value="SH3_1"/>
    <property type="match status" value="1"/>
</dbReference>
<evidence type="ECO:0000256" key="4">
    <source>
        <dbReference type="ARBA" id="ARBA00022737"/>
    </source>
</evidence>
<feature type="repeat" description="ANK" evidence="7">
    <location>
        <begin position="691"/>
        <end position="723"/>
    </location>
</feature>
<dbReference type="SMART" id="SM00326">
    <property type="entry name" value="SH3"/>
    <property type="match status" value="1"/>
</dbReference>
<dbReference type="PROSITE" id="PS50002">
    <property type="entry name" value="SH3"/>
    <property type="match status" value="1"/>
</dbReference>
<evidence type="ECO:0000256" key="9">
    <source>
        <dbReference type="SAM" id="MobiDB-lite"/>
    </source>
</evidence>
<dbReference type="PROSITE" id="PS50297">
    <property type="entry name" value="ANK_REP_REGION"/>
    <property type="match status" value="2"/>
</dbReference>
<reference evidence="11 12" key="1">
    <citation type="submission" date="2021-06" db="EMBL/GenBank/DDBJ databases">
        <title>Chromosome-level genome assembly of the red-tail catfish (Hemibagrus wyckioides).</title>
        <authorList>
            <person name="Shao F."/>
        </authorList>
    </citation>
    <scope>NUCLEOTIDE SEQUENCE [LARGE SCALE GENOMIC DNA]</scope>
    <source>
        <strain evidence="11">EC202008001</strain>
        <tissue evidence="11">Blood</tissue>
    </source>
</reference>
<comment type="caution">
    <text evidence="11">The sequence shown here is derived from an EMBL/GenBank/DDBJ whole genome shotgun (WGS) entry which is preliminary data.</text>
</comment>
<feature type="region of interest" description="Disordered" evidence="9">
    <location>
        <begin position="458"/>
        <end position="501"/>
    </location>
</feature>
<keyword evidence="6" id="KW-0539">Nucleus</keyword>
<dbReference type="SUPFAM" id="SSF48403">
    <property type="entry name" value="Ankyrin repeat"/>
    <property type="match status" value="1"/>
</dbReference>
<dbReference type="SUPFAM" id="SSF50044">
    <property type="entry name" value="SH3-domain"/>
    <property type="match status" value="1"/>
</dbReference>
<evidence type="ECO:0000259" key="10">
    <source>
        <dbReference type="PROSITE" id="PS50002"/>
    </source>
</evidence>
<feature type="compositionally biased region" description="Polar residues" evidence="9">
    <location>
        <begin position="41"/>
        <end position="74"/>
    </location>
</feature>
<dbReference type="GO" id="GO:0002039">
    <property type="term" value="F:p53 binding"/>
    <property type="evidence" value="ECO:0007669"/>
    <property type="project" value="InterPro"/>
</dbReference>
<feature type="compositionally biased region" description="Polar residues" evidence="9">
    <location>
        <begin position="305"/>
        <end position="317"/>
    </location>
</feature>
<feature type="compositionally biased region" description="Polar residues" evidence="9">
    <location>
        <begin position="165"/>
        <end position="174"/>
    </location>
</feature>
<feature type="region of interest" description="Disordered" evidence="9">
    <location>
        <begin position="528"/>
        <end position="597"/>
    </location>
</feature>
<keyword evidence="12" id="KW-1185">Reference proteome</keyword>
<dbReference type="AlphaFoldDB" id="A0A9D3P5T6"/>
<proteinExistence type="predicted"/>
<dbReference type="InterPro" id="IPR002110">
    <property type="entry name" value="Ankyrin_rpt"/>
</dbReference>
<sequence length="824" mass="90475">MSSNNAFNSNLLFQSITEDLNASLATADELSREFSSLLQDISSNGNASSTAQSPSSKPQNNTSSRLQNNTSSRLQNNTSSIQTSTNTNSGSTVNISRDAGGNALNRGTMSFPQTTSPIRVSEPSIRSSDSFFTSGREKTSPNPQVFQYASTQPRNTRTEPVYSHGTLTPPNLSPRTPRRASPLPTRSHERNLSGSFNFAELTPTFKYEQTSVPSMLHVPVNPMASLDSSSSGRRSPRLDRVPSPGPFSQPIASTLPRSFTPFKSTDESVPRQSGPAKWNETDLDVSYERKPHHTYDKNEWIRPSVPNSNWRESNLDSPTVPRKDPVPRHLPSGDGSLSRNTRISVPPDRASPTQSSFNSQPIISRVSIPPASSGHRPRRPIPLSVIMRLQNPYYTAATRYPYDIEGERDLSMPRQPMPLPREFLYHFQPILQEQRPPVFYPEAPKSGYVELVKINSGNKPSVLPETPAPSAEPSKESKVEVNTDDPDVESAPRPLSPTRLQPVVAPEAPVVPDMDMLLQIRAEIPRALKKRGSADPSQSLKKRSVIQPNQYKQMIKKMFHRNKPQIKSETGSESSSSDGEENTPSIPHPVSPVLNTTLSPQQRGIQSILRKPKGSGAKGQRARLSPLVLLLDGALVGELETVQRAVQEMSDPSQPNDEGITALHNAICGGHYAVVDFLVRIGANVSAPDSHGWTPLHCAASCNDKNLCEFLVRSGAAVMAVTESDGATAAQKCDPYAVSYEECEGFLRGVEESMGVDNSGVLYALWSYPAQTHDELSFKEGDMVTILQKPEGMDWWWASLCGREGFVPNNYFGLFPKVRPKSLC</sequence>
<dbReference type="SMART" id="SM00248">
    <property type="entry name" value="ANK"/>
    <property type="match status" value="2"/>
</dbReference>
<evidence type="ECO:0000256" key="7">
    <source>
        <dbReference type="PROSITE-ProRule" id="PRU00023"/>
    </source>
</evidence>
<dbReference type="InterPro" id="IPR036028">
    <property type="entry name" value="SH3-like_dom_sf"/>
</dbReference>
<dbReference type="GO" id="GO:0006915">
    <property type="term" value="P:apoptotic process"/>
    <property type="evidence" value="ECO:0007669"/>
    <property type="project" value="UniProtKB-KW"/>
</dbReference>
<protein>
    <recommendedName>
        <fullName evidence="10">SH3 domain-containing protein</fullName>
    </recommendedName>
</protein>
<keyword evidence="3" id="KW-0053">Apoptosis</keyword>
<dbReference type="InterPro" id="IPR036770">
    <property type="entry name" value="Ankyrin_rpt-contain_sf"/>
</dbReference>
<keyword evidence="2 8" id="KW-0728">SH3 domain</keyword>
<evidence type="ECO:0000256" key="6">
    <source>
        <dbReference type="ARBA" id="ARBA00023242"/>
    </source>
</evidence>
<dbReference type="PANTHER" id="PTHR24131">
    <property type="entry name" value="APOPTOSIS-STIMULATING OF P53 PROTEIN"/>
    <property type="match status" value="1"/>
</dbReference>
<dbReference type="Gene3D" id="1.25.40.20">
    <property type="entry name" value="Ankyrin repeat-containing domain"/>
    <property type="match status" value="1"/>
</dbReference>
<dbReference type="Proteomes" id="UP000824219">
    <property type="component" value="Linkage Group LG04"/>
</dbReference>
<dbReference type="InterPro" id="IPR001452">
    <property type="entry name" value="SH3_domain"/>
</dbReference>
<feature type="domain" description="SH3" evidence="10">
    <location>
        <begin position="757"/>
        <end position="817"/>
    </location>
</feature>
<feature type="region of interest" description="Disordered" evidence="9">
    <location>
        <begin position="223"/>
        <end position="284"/>
    </location>
</feature>
<feature type="compositionally biased region" description="Low complexity" evidence="9">
    <location>
        <begin position="75"/>
        <end position="96"/>
    </location>
</feature>
<feature type="region of interest" description="Disordered" evidence="9">
    <location>
        <begin position="298"/>
        <end position="358"/>
    </location>
</feature>
<dbReference type="PROSITE" id="PS50088">
    <property type="entry name" value="ANK_REPEAT"/>
    <property type="match status" value="2"/>
</dbReference>
<dbReference type="GO" id="GO:0005634">
    <property type="term" value="C:nucleus"/>
    <property type="evidence" value="ECO:0007669"/>
    <property type="project" value="UniProtKB-SubCell"/>
</dbReference>
<keyword evidence="4" id="KW-0677">Repeat</keyword>